<dbReference type="EMBL" id="KZ303492">
    <property type="protein sequence ID" value="PIA17873.1"/>
    <property type="molecule type" value="Genomic_DNA"/>
</dbReference>
<feature type="compositionally biased region" description="Basic residues" evidence="1">
    <location>
        <begin position="1"/>
        <end position="18"/>
    </location>
</feature>
<gene>
    <name evidence="2" type="ORF">COEREDRAFT_80199</name>
</gene>
<keyword evidence="3" id="KW-1185">Reference proteome</keyword>
<accession>A0A2G5BFU6</accession>
<reference evidence="2 3" key="1">
    <citation type="journal article" date="2015" name="Genome Biol. Evol.">
        <title>Phylogenomic analyses indicate that early fungi evolved digesting cell walls of algal ancestors of land plants.</title>
        <authorList>
            <person name="Chang Y."/>
            <person name="Wang S."/>
            <person name="Sekimoto S."/>
            <person name="Aerts A.L."/>
            <person name="Choi C."/>
            <person name="Clum A."/>
            <person name="LaButti K.M."/>
            <person name="Lindquist E.A."/>
            <person name="Yee Ngan C."/>
            <person name="Ohm R.A."/>
            <person name="Salamov A.A."/>
            <person name="Grigoriev I.V."/>
            <person name="Spatafora J.W."/>
            <person name="Berbee M.L."/>
        </authorList>
    </citation>
    <scope>NUCLEOTIDE SEQUENCE [LARGE SCALE GENOMIC DNA]</scope>
    <source>
        <strain evidence="2 3">NRRL 1564</strain>
    </source>
</reference>
<proteinExistence type="predicted"/>
<evidence type="ECO:0000256" key="1">
    <source>
        <dbReference type="SAM" id="MobiDB-lite"/>
    </source>
</evidence>
<protein>
    <submittedName>
        <fullName evidence="2">Uncharacterized protein</fullName>
    </submittedName>
</protein>
<dbReference type="Proteomes" id="UP000242474">
    <property type="component" value="Unassembled WGS sequence"/>
</dbReference>
<sequence>MSGNSRRRTTTVQRRRPSKGSDFQRQLAFHYILCKKALCGWPAKVRVQRTEDKVIGSQGHKTQPDCRRVFGRLTRTSGGYAAPLAPEQRLVEYQIPRLTAGVAEQFCHVAA</sequence>
<evidence type="ECO:0000313" key="2">
    <source>
        <dbReference type="EMBL" id="PIA17873.1"/>
    </source>
</evidence>
<evidence type="ECO:0000313" key="3">
    <source>
        <dbReference type="Proteomes" id="UP000242474"/>
    </source>
</evidence>
<organism evidence="2 3">
    <name type="scientific">Coemansia reversa (strain ATCC 12441 / NRRL 1564)</name>
    <dbReference type="NCBI Taxonomy" id="763665"/>
    <lineage>
        <taxon>Eukaryota</taxon>
        <taxon>Fungi</taxon>
        <taxon>Fungi incertae sedis</taxon>
        <taxon>Zoopagomycota</taxon>
        <taxon>Kickxellomycotina</taxon>
        <taxon>Kickxellomycetes</taxon>
        <taxon>Kickxellales</taxon>
        <taxon>Kickxellaceae</taxon>
        <taxon>Coemansia</taxon>
    </lineage>
</organism>
<feature type="region of interest" description="Disordered" evidence="1">
    <location>
        <begin position="1"/>
        <end position="22"/>
    </location>
</feature>
<dbReference type="AlphaFoldDB" id="A0A2G5BFU6"/>
<name>A0A2G5BFU6_COERN</name>